<sequence>MTKAIAGSQALQRNLEAVDLVGTIAFLLSTDSHFMTGQTLMVDGGTEFL</sequence>
<dbReference type="AlphaFoldDB" id="A0A562ZRK6"/>
<dbReference type="Gene3D" id="3.40.50.720">
    <property type="entry name" value="NAD(P)-binding Rossmann-like Domain"/>
    <property type="match status" value="1"/>
</dbReference>
<dbReference type="InterPro" id="IPR002347">
    <property type="entry name" value="SDR_fam"/>
</dbReference>
<organism evidence="1 2">
    <name type="scientific">Caenimonas sedimenti</name>
    <dbReference type="NCBI Taxonomy" id="2596921"/>
    <lineage>
        <taxon>Bacteria</taxon>
        <taxon>Pseudomonadati</taxon>
        <taxon>Pseudomonadota</taxon>
        <taxon>Betaproteobacteria</taxon>
        <taxon>Burkholderiales</taxon>
        <taxon>Comamonadaceae</taxon>
        <taxon>Caenimonas</taxon>
    </lineage>
</organism>
<reference evidence="1 2" key="1">
    <citation type="submission" date="2019-07" db="EMBL/GenBank/DDBJ databases">
        <title>Caenimonas sedimenti sp. nov., isolated from activated sludge.</title>
        <authorList>
            <person name="Xu J."/>
        </authorList>
    </citation>
    <scope>NUCLEOTIDE SEQUENCE [LARGE SCALE GENOMIC DNA]</scope>
    <source>
        <strain evidence="1 2">HX-9-20</strain>
    </source>
</reference>
<protein>
    <submittedName>
        <fullName evidence="1">SDR family oxidoreductase</fullName>
    </submittedName>
</protein>
<name>A0A562ZRK6_9BURK</name>
<dbReference type="OrthoDB" id="8665216at2"/>
<proteinExistence type="predicted"/>
<dbReference type="Pfam" id="PF13561">
    <property type="entry name" value="adh_short_C2"/>
    <property type="match status" value="1"/>
</dbReference>
<dbReference type="InterPro" id="IPR036291">
    <property type="entry name" value="NAD(P)-bd_dom_sf"/>
</dbReference>
<gene>
    <name evidence="1" type="ORF">FN976_09895</name>
</gene>
<dbReference type="EMBL" id="VOBQ01000008">
    <property type="protein sequence ID" value="TWO71240.1"/>
    <property type="molecule type" value="Genomic_DNA"/>
</dbReference>
<evidence type="ECO:0000313" key="1">
    <source>
        <dbReference type="EMBL" id="TWO71240.1"/>
    </source>
</evidence>
<dbReference type="Proteomes" id="UP000318199">
    <property type="component" value="Unassembled WGS sequence"/>
</dbReference>
<keyword evidence="2" id="KW-1185">Reference proteome</keyword>
<evidence type="ECO:0000313" key="2">
    <source>
        <dbReference type="Proteomes" id="UP000318199"/>
    </source>
</evidence>
<accession>A0A562ZRK6</accession>
<dbReference type="SUPFAM" id="SSF51735">
    <property type="entry name" value="NAD(P)-binding Rossmann-fold domains"/>
    <property type="match status" value="1"/>
</dbReference>
<comment type="caution">
    <text evidence="1">The sequence shown here is derived from an EMBL/GenBank/DDBJ whole genome shotgun (WGS) entry which is preliminary data.</text>
</comment>